<comment type="caution">
    <text evidence="1">The sequence shown here is derived from an EMBL/GenBank/DDBJ whole genome shotgun (WGS) entry which is preliminary data.</text>
</comment>
<organism evidence="1 2">
    <name type="scientific">Kitasatospora nipponensis</name>
    <dbReference type="NCBI Taxonomy" id="258049"/>
    <lineage>
        <taxon>Bacteria</taxon>
        <taxon>Bacillati</taxon>
        <taxon>Actinomycetota</taxon>
        <taxon>Actinomycetes</taxon>
        <taxon>Kitasatosporales</taxon>
        <taxon>Streptomycetaceae</taxon>
        <taxon>Kitasatospora</taxon>
    </lineage>
</organism>
<name>A0ABP4GE14_9ACTN</name>
<dbReference type="EMBL" id="BAAALF010000010">
    <property type="protein sequence ID" value="GAA1222223.1"/>
    <property type="molecule type" value="Genomic_DNA"/>
</dbReference>
<evidence type="ECO:0000313" key="2">
    <source>
        <dbReference type="Proteomes" id="UP001500037"/>
    </source>
</evidence>
<evidence type="ECO:0000313" key="1">
    <source>
        <dbReference type="EMBL" id="GAA1222223.1"/>
    </source>
</evidence>
<dbReference type="Proteomes" id="UP001500037">
    <property type="component" value="Unassembled WGS sequence"/>
</dbReference>
<dbReference type="PANTHER" id="PTHR42305:SF1">
    <property type="entry name" value="MEMBRANE PROTEIN RV1733C-RELATED"/>
    <property type="match status" value="1"/>
</dbReference>
<keyword evidence="2" id="KW-1185">Reference proteome</keyword>
<proteinExistence type="predicted"/>
<protein>
    <submittedName>
        <fullName evidence="1">Uncharacterized protein</fullName>
    </submittedName>
</protein>
<accession>A0ABP4GE14</accession>
<sequence>MTAARLHRVDAIVLTPARRATATAAVGRTGYQAKAAWTDPAGQQDTGTVDVTRHALPGSTVSIRVTDAGRLAAPPASAADLVGDAACFGLLTLGCLSVLVASGLGLRLHFLARTAARGWQDSWARTEPVWTGRSLRGPGTHGPQPG</sequence>
<reference evidence="2" key="1">
    <citation type="journal article" date="2019" name="Int. J. Syst. Evol. Microbiol.">
        <title>The Global Catalogue of Microorganisms (GCM) 10K type strain sequencing project: providing services to taxonomists for standard genome sequencing and annotation.</title>
        <authorList>
            <consortium name="The Broad Institute Genomics Platform"/>
            <consortium name="The Broad Institute Genome Sequencing Center for Infectious Disease"/>
            <person name="Wu L."/>
            <person name="Ma J."/>
        </authorList>
    </citation>
    <scope>NUCLEOTIDE SEQUENCE [LARGE SCALE GENOMIC DNA]</scope>
    <source>
        <strain evidence="2">JCM 13004</strain>
    </source>
</reference>
<gene>
    <name evidence="1" type="ORF">GCM10009665_10560</name>
</gene>
<dbReference type="InterPro" id="IPR039708">
    <property type="entry name" value="MT1774/Rv1733c-like"/>
</dbReference>
<dbReference type="PANTHER" id="PTHR42305">
    <property type="entry name" value="MEMBRANE PROTEIN RV1733C-RELATED"/>
    <property type="match status" value="1"/>
</dbReference>